<name>A0A2U1NC13_ARTAN</name>
<dbReference type="PANTHER" id="PTHR45786">
    <property type="entry name" value="DNA BINDING PROTEIN-LIKE"/>
    <property type="match status" value="1"/>
</dbReference>
<organism evidence="2 3">
    <name type="scientific">Artemisia annua</name>
    <name type="common">Sweet wormwood</name>
    <dbReference type="NCBI Taxonomy" id="35608"/>
    <lineage>
        <taxon>Eukaryota</taxon>
        <taxon>Viridiplantae</taxon>
        <taxon>Streptophyta</taxon>
        <taxon>Embryophyta</taxon>
        <taxon>Tracheophyta</taxon>
        <taxon>Spermatophyta</taxon>
        <taxon>Magnoliopsida</taxon>
        <taxon>eudicotyledons</taxon>
        <taxon>Gunneridae</taxon>
        <taxon>Pentapetalae</taxon>
        <taxon>asterids</taxon>
        <taxon>campanulids</taxon>
        <taxon>Asterales</taxon>
        <taxon>Asteraceae</taxon>
        <taxon>Asteroideae</taxon>
        <taxon>Anthemideae</taxon>
        <taxon>Artemisiinae</taxon>
        <taxon>Artemisia</taxon>
    </lineage>
</organism>
<accession>A0A2U1NC13</accession>
<feature type="region of interest" description="Disordered" evidence="1">
    <location>
        <begin position="102"/>
        <end position="156"/>
    </location>
</feature>
<evidence type="ECO:0000313" key="3">
    <source>
        <dbReference type="Proteomes" id="UP000245207"/>
    </source>
</evidence>
<proteinExistence type="predicted"/>
<dbReference type="EMBL" id="PKPP01003144">
    <property type="protein sequence ID" value="PWA71039.1"/>
    <property type="molecule type" value="Genomic_DNA"/>
</dbReference>
<reference evidence="2 3" key="1">
    <citation type="journal article" date="2018" name="Mol. Plant">
        <title>The genome of Artemisia annua provides insight into the evolution of Asteraceae family and artemisinin biosynthesis.</title>
        <authorList>
            <person name="Shen Q."/>
            <person name="Zhang L."/>
            <person name="Liao Z."/>
            <person name="Wang S."/>
            <person name="Yan T."/>
            <person name="Shi P."/>
            <person name="Liu M."/>
            <person name="Fu X."/>
            <person name="Pan Q."/>
            <person name="Wang Y."/>
            <person name="Lv Z."/>
            <person name="Lu X."/>
            <person name="Zhang F."/>
            <person name="Jiang W."/>
            <person name="Ma Y."/>
            <person name="Chen M."/>
            <person name="Hao X."/>
            <person name="Li L."/>
            <person name="Tang Y."/>
            <person name="Lv G."/>
            <person name="Zhou Y."/>
            <person name="Sun X."/>
            <person name="Brodelius P.E."/>
            <person name="Rose J.K.C."/>
            <person name="Tang K."/>
        </authorList>
    </citation>
    <scope>NUCLEOTIDE SEQUENCE [LARGE SCALE GENOMIC DNA]</scope>
    <source>
        <strain evidence="3">cv. Huhao1</strain>
        <tissue evidence="2">Leaf</tissue>
    </source>
</reference>
<feature type="compositionally biased region" description="Low complexity" evidence="1">
    <location>
        <begin position="105"/>
        <end position="116"/>
    </location>
</feature>
<sequence>MPAGPNLVSHDSGQSITAISVDGGAAAFLPVQVTTIDGLVSSFTITNSLPCFSEHAQHTPANQGTPTSGNPFCVQGGPYVAPMVLDFAASNTVYNHMYVPSSSNTNTAPTEPAAAATRRRRTRPTYTSATRQHTRAGRPRTAGVNTSPVQGPIAPPQREGAPLDYKYFGRFDQVCQHCNALFWLEEKRTGLRPSAAPQYQRCCAGGRAVLRTYRQYPAYITYLFSDRHFMDNIRAYNQMFAMTSFGATIDNSINTGKGPYVFRVSGQIYHWIGGFCPAGDDTPRFLQMYIYDTDHEVQNRLSHFDPHERQTLREDIIEGLIEFLDHNNGLIRLFRAARDKLREADIPNFQIRLFGVVGANQYELPTADTIEAIVYEGGPESINDYDVVIERHSREPESVNKLHPRYMALQFHLLFVYGEEVFLEIFNAIL</sequence>
<evidence type="ECO:0008006" key="4">
    <source>
        <dbReference type="Google" id="ProtNLM"/>
    </source>
</evidence>
<keyword evidence="3" id="KW-1185">Reference proteome</keyword>
<protein>
    <recommendedName>
        <fullName evidence="4">Helitron helicase-like domain-containing protein</fullName>
    </recommendedName>
</protein>
<comment type="caution">
    <text evidence="2">The sequence shown here is derived from an EMBL/GenBank/DDBJ whole genome shotgun (WGS) entry which is preliminary data.</text>
</comment>
<gene>
    <name evidence="2" type="ORF">CTI12_AA282730</name>
</gene>
<evidence type="ECO:0000256" key="1">
    <source>
        <dbReference type="SAM" id="MobiDB-lite"/>
    </source>
</evidence>
<dbReference type="OrthoDB" id="1928976at2759"/>
<dbReference type="AlphaFoldDB" id="A0A2U1NC13"/>
<dbReference type="STRING" id="35608.A0A2U1NC13"/>
<evidence type="ECO:0000313" key="2">
    <source>
        <dbReference type="EMBL" id="PWA71039.1"/>
    </source>
</evidence>
<dbReference type="PANTHER" id="PTHR45786:SF74">
    <property type="entry name" value="ATP-DEPENDENT DNA HELICASE"/>
    <property type="match status" value="1"/>
</dbReference>
<dbReference type="Proteomes" id="UP000245207">
    <property type="component" value="Unassembled WGS sequence"/>
</dbReference>